<evidence type="ECO:0000256" key="3">
    <source>
        <dbReference type="ARBA" id="ARBA00038157"/>
    </source>
</evidence>
<dbReference type="InterPro" id="IPR036812">
    <property type="entry name" value="NAD(P)_OxRdtase_dom_sf"/>
</dbReference>
<evidence type="ECO:0000256" key="2">
    <source>
        <dbReference type="ARBA" id="ARBA00023002"/>
    </source>
</evidence>
<dbReference type="GO" id="GO:0005829">
    <property type="term" value="C:cytosol"/>
    <property type="evidence" value="ECO:0007669"/>
    <property type="project" value="UniProtKB-ARBA"/>
</dbReference>
<evidence type="ECO:0000313" key="5">
    <source>
        <dbReference type="EMBL" id="OJD13792.1"/>
    </source>
</evidence>
<gene>
    <name evidence="5" type="ORF">AJ78_05774</name>
</gene>
<dbReference type="AlphaFoldDB" id="A0A1J9PB80"/>
<protein>
    <recommendedName>
        <fullName evidence="4">NADP-dependent oxidoreductase domain-containing protein</fullName>
    </recommendedName>
</protein>
<dbReference type="SUPFAM" id="SSF51430">
    <property type="entry name" value="NAD(P)-linked oxidoreductase"/>
    <property type="match status" value="1"/>
</dbReference>
<dbReference type="Proteomes" id="UP000182235">
    <property type="component" value="Unassembled WGS sequence"/>
</dbReference>
<dbReference type="Gene3D" id="3.20.20.100">
    <property type="entry name" value="NADP-dependent oxidoreductase domain"/>
    <property type="match status" value="1"/>
</dbReference>
<proteinExistence type="inferred from homology"/>
<dbReference type="InterPro" id="IPR023210">
    <property type="entry name" value="NADP_OxRdtase_dom"/>
</dbReference>
<evidence type="ECO:0000313" key="6">
    <source>
        <dbReference type="Proteomes" id="UP000182235"/>
    </source>
</evidence>
<keyword evidence="2" id="KW-0560">Oxidoreductase</keyword>
<dbReference type="CDD" id="cd19079">
    <property type="entry name" value="AKR_EcYajO-like"/>
    <property type="match status" value="1"/>
</dbReference>
<dbReference type="PANTHER" id="PTHR43364:SF9">
    <property type="entry name" value="OXIDOREDUCTASE"/>
    <property type="match status" value="1"/>
</dbReference>
<dbReference type="InterPro" id="IPR050523">
    <property type="entry name" value="AKR_Detox_Biosynth"/>
</dbReference>
<dbReference type="FunFam" id="3.20.20.100:FF:000004">
    <property type="entry name" value="Oxidoreductase, aldo/keto reductase"/>
    <property type="match status" value="1"/>
</dbReference>
<accession>A0A1J9PB80</accession>
<keyword evidence="6" id="KW-1185">Reference proteome</keyword>
<dbReference type="STRING" id="1447872.A0A1J9PB80"/>
<sequence>MAMQVDFPRTLRASIQSSKAEYRQLGKSGLRVSVPIFGTMSLGSSKWSQWVKDEDHALPLLKEAYDRGINSWDTAGLYSNGAAEEMIGKAIKKYDIPRHKLVVISKCWAPVSEHEDVFILPYWGELAKSKDYVNQFGLSRQAIFNSVEASLRRIGTDYLDLLMVHRMDPTVPVEETMEALHDLVKSGKVRYIGASSMWTYQFAMMQFCAERNGWTKFICMQNLYNLFYREEEREMNKYCNETGVGIIPWAPLSAGYLSRPASENHATVRGKTDVLKRDLDDQEKVILRRVEEVAETRGWTMSQVALTWLSKRITSPIIGFSSAERMDEALAIRDQGLTEAEEQYLEEAYTPRPIVGHG</sequence>
<evidence type="ECO:0000259" key="4">
    <source>
        <dbReference type="Pfam" id="PF00248"/>
    </source>
</evidence>
<dbReference type="GO" id="GO:0016491">
    <property type="term" value="F:oxidoreductase activity"/>
    <property type="evidence" value="ECO:0007669"/>
    <property type="project" value="UniProtKB-KW"/>
</dbReference>
<name>A0A1J9PB80_9EURO</name>
<dbReference type="OrthoDB" id="48988at2759"/>
<comment type="caution">
    <text evidence="5">The sequence shown here is derived from an EMBL/GenBank/DDBJ whole genome shotgun (WGS) entry which is preliminary data.</text>
</comment>
<dbReference type="EMBL" id="LGRN01000267">
    <property type="protein sequence ID" value="OJD13792.1"/>
    <property type="molecule type" value="Genomic_DNA"/>
</dbReference>
<comment type="similarity">
    <text evidence="3">Belongs to the aldo/keto reductase family. Aldo/keto reductase 2 subfamily.</text>
</comment>
<dbReference type="Pfam" id="PF00248">
    <property type="entry name" value="Aldo_ket_red"/>
    <property type="match status" value="1"/>
</dbReference>
<dbReference type="PANTHER" id="PTHR43364">
    <property type="entry name" value="NADH-SPECIFIC METHYLGLYOXAL REDUCTASE-RELATED"/>
    <property type="match status" value="1"/>
</dbReference>
<feature type="domain" description="NADP-dependent oxidoreductase" evidence="4">
    <location>
        <begin position="36"/>
        <end position="348"/>
    </location>
</feature>
<reference evidence="5 6" key="1">
    <citation type="submission" date="2015-07" db="EMBL/GenBank/DDBJ databases">
        <title>Emmonsia species relationships and genome sequence.</title>
        <authorList>
            <consortium name="The Broad Institute Genomics Platform"/>
            <person name="Cuomo C.A."/>
            <person name="Munoz J.F."/>
            <person name="Imamovic A."/>
            <person name="Priest M.E."/>
            <person name="Young S."/>
            <person name="Clay O.K."/>
            <person name="McEwen J.G."/>
        </authorList>
    </citation>
    <scope>NUCLEOTIDE SEQUENCE [LARGE SCALE GENOMIC DNA]</scope>
    <source>
        <strain evidence="5 6">UAMH 9510</strain>
    </source>
</reference>
<dbReference type="VEuPathDB" id="FungiDB:AJ78_05774"/>
<keyword evidence="1" id="KW-0521">NADP</keyword>
<evidence type="ECO:0000256" key="1">
    <source>
        <dbReference type="ARBA" id="ARBA00022857"/>
    </source>
</evidence>
<organism evidence="5 6">
    <name type="scientific">Emergomyces pasteurianus Ep9510</name>
    <dbReference type="NCBI Taxonomy" id="1447872"/>
    <lineage>
        <taxon>Eukaryota</taxon>
        <taxon>Fungi</taxon>
        <taxon>Dikarya</taxon>
        <taxon>Ascomycota</taxon>
        <taxon>Pezizomycotina</taxon>
        <taxon>Eurotiomycetes</taxon>
        <taxon>Eurotiomycetidae</taxon>
        <taxon>Onygenales</taxon>
        <taxon>Ajellomycetaceae</taxon>
        <taxon>Emergomyces</taxon>
    </lineage>
</organism>